<comment type="caution">
    <text evidence="10">Lacks conserved residue(s) required for the propagation of feature annotation.</text>
</comment>
<feature type="binding site" evidence="10">
    <location>
        <begin position="14"/>
        <end position="21"/>
    </location>
    <ligand>
        <name>ATP</name>
        <dbReference type="ChEBI" id="CHEBI:30616"/>
    </ligand>
</feature>
<sequence length="320" mass="36825">MTKINPTKIIVIVGPTASGKSGLGIKLAKKFNGEIISADSRQVYRGMDIGTGKVSKKEQKIVSHHLIDVASPKKQFTADDFKKLGEKSLKEILAKEKVPIVVGGTGFYIDVLLGRMSVVEVPPNKKLRARFDKFNVEYLFKMLKRLDPGRAKTIDRHNKRRLMRALEIVDLIGKVPSLNTNYSLLTTGYDILWLGLKPKNLEKRIKLRLHKRLKQGMVKEVRNLLKSGVSKKRLYDLGLEYRQISEYLASEKFKVKSLNNFKKSEYHQKLLREIIKYSKRQMTWFKRNKEIHWLAPSGVEGIKNKKEAEKLIRKFISPLP</sequence>
<keyword evidence="6 10" id="KW-0547">Nucleotide-binding</keyword>
<dbReference type="NCBIfam" id="TIGR00174">
    <property type="entry name" value="miaA"/>
    <property type="match status" value="1"/>
</dbReference>
<reference evidence="14 15" key="1">
    <citation type="journal article" date="2016" name="Nat. Commun.">
        <title>Thousands of microbial genomes shed light on interconnected biogeochemical processes in an aquifer system.</title>
        <authorList>
            <person name="Anantharaman K."/>
            <person name="Brown C.T."/>
            <person name="Hug L.A."/>
            <person name="Sharon I."/>
            <person name="Castelle C.J."/>
            <person name="Probst A.J."/>
            <person name="Thomas B.C."/>
            <person name="Singh A."/>
            <person name="Wilkins M.J."/>
            <person name="Karaoz U."/>
            <person name="Brodie E.L."/>
            <person name="Williams K.H."/>
            <person name="Hubbard S.S."/>
            <person name="Banfield J.F."/>
        </authorList>
    </citation>
    <scope>NUCLEOTIDE SEQUENCE [LARGE SCALE GENOMIC DNA]</scope>
</reference>
<feature type="binding site" evidence="10">
    <location>
        <begin position="16"/>
        <end position="21"/>
    </location>
    <ligand>
        <name>substrate</name>
    </ligand>
</feature>
<comment type="function">
    <text evidence="2 10 12">Catalyzes the transfer of a dimethylallyl group onto the adenine at position 37 in tRNAs that read codons beginning with uridine, leading to the formation of N6-(dimethylallyl)adenosine (i(6)A).</text>
</comment>
<accession>A0A1F8EBJ6</accession>
<evidence type="ECO:0000256" key="2">
    <source>
        <dbReference type="ARBA" id="ARBA00003213"/>
    </source>
</evidence>
<comment type="caution">
    <text evidence="14">The sequence shown here is derived from an EMBL/GenBank/DDBJ whole genome shotgun (WGS) entry which is preliminary data.</text>
</comment>
<keyword evidence="4 10" id="KW-0808">Transferase</keyword>
<dbReference type="Gene3D" id="3.40.50.300">
    <property type="entry name" value="P-loop containing nucleotide triphosphate hydrolases"/>
    <property type="match status" value="1"/>
</dbReference>
<evidence type="ECO:0000256" key="5">
    <source>
        <dbReference type="ARBA" id="ARBA00022694"/>
    </source>
</evidence>
<evidence type="ECO:0000256" key="1">
    <source>
        <dbReference type="ARBA" id="ARBA00001946"/>
    </source>
</evidence>
<keyword evidence="8 10" id="KW-0460">Magnesium</keyword>
<dbReference type="GO" id="GO:0052381">
    <property type="term" value="F:tRNA dimethylallyltransferase activity"/>
    <property type="evidence" value="ECO:0007669"/>
    <property type="project" value="UniProtKB-UniRule"/>
</dbReference>
<evidence type="ECO:0000256" key="10">
    <source>
        <dbReference type="HAMAP-Rule" id="MF_00185"/>
    </source>
</evidence>
<evidence type="ECO:0000313" key="14">
    <source>
        <dbReference type="EMBL" id="OGM98236.1"/>
    </source>
</evidence>
<gene>
    <name evidence="10" type="primary">miaA</name>
    <name evidence="14" type="ORF">A2649_03015</name>
</gene>
<keyword evidence="5 10" id="KW-0819">tRNA processing</keyword>
<comment type="catalytic activity">
    <reaction evidence="9 10 11">
        <text>adenosine(37) in tRNA + dimethylallyl diphosphate = N(6)-dimethylallyladenosine(37) in tRNA + diphosphate</text>
        <dbReference type="Rhea" id="RHEA:26482"/>
        <dbReference type="Rhea" id="RHEA-COMP:10162"/>
        <dbReference type="Rhea" id="RHEA-COMP:10375"/>
        <dbReference type="ChEBI" id="CHEBI:33019"/>
        <dbReference type="ChEBI" id="CHEBI:57623"/>
        <dbReference type="ChEBI" id="CHEBI:74411"/>
        <dbReference type="ChEBI" id="CHEBI:74415"/>
        <dbReference type="EC" id="2.5.1.75"/>
    </reaction>
</comment>
<evidence type="ECO:0000256" key="8">
    <source>
        <dbReference type="ARBA" id="ARBA00022842"/>
    </source>
</evidence>
<name>A0A1F8EBJ6_9BACT</name>
<dbReference type="Gene3D" id="1.10.20.140">
    <property type="match status" value="1"/>
</dbReference>
<proteinExistence type="inferred from homology"/>
<dbReference type="PANTHER" id="PTHR11088:SF60">
    <property type="entry name" value="TRNA DIMETHYLALLYLTRANSFERASE"/>
    <property type="match status" value="1"/>
</dbReference>
<evidence type="ECO:0000256" key="9">
    <source>
        <dbReference type="ARBA" id="ARBA00049563"/>
    </source>
</evidence>
<dbReference type="GO" id="GO:0005524">
    <property type="term" value="F:ATP binding"/>
    <property type="evidence" value="ECO:0007669"/>
    <property type="project" value="UniProtKB-UniRule"/>
</dbReference>
<evidence type="ECO:0000256" key="12">
    <source>
        <dbReference type="RuleBase" id="RU003784"/>
    </source>
</evidence>
<evidence type="ECO:0000256" key="4">
    <source>
        <dbReference type="ARBA" id="ARBA00022679"/>
    </source>
</evidence>
<keyword evidence="7 10" id="KW-0067">ATP-binding</keyword>
<dbReference type="InterPro" id="IPR018022">
    <property type="entry name" value="IPT"/>
</dbReference>
<comment type="cofactor">
    <cofactor evidence="1 10">
        <name>Mg(2+)</name>
        <dbReference type="ChEBI" id="CHEBI:18420"/>
    </cofactor>
</comment>
<dbReference type="EMBL" id="MGJB01000017">
    <property type="protein sequence ID" value="OGM98236.1"/>
    <property type="molecule type" value="Genomic_DNA"/>
</dbReference>
<dbReference type="Pfam" id="PF01715">
    <property type="entry name" value="IPPT"/>
    <property type="match status" value="1"/>
</dbReference>
<dbReference type="STRING" id="1802661.A2649_03015"/>
<dbReference type="Proteomes" id="UP000176893">
    <property type="component" value="Unassembled WGS sequence"/>
</dbReference>
<feature type="site" description="Interaction with substrate tRNA" evidence="10">
    <location>
        <position position="128"/>
    </location>
</feature>
<comment type="similarity">
    <text evidence="3 10 13">Belongs to the IPP transferase family.</text>
</comment>
<dbReference type="GO" id="GO:0006400">
    <property type="term" value="P:tRNA modification"/>
    <property type="evidence" value="ECO:0007669"/>
    <property type="project" value="TreeGrafter"/>
</dbReference>
<dbReference type="InterPro" id="IPR027417">
    <property type="entry name" value="P-loop_NTPase"/>
</dbReference>
<dbReference type="HAMAP" id="MF_00185">
    <property type="entry name" value="IPP_trans"/>
    <property type="match status" value="1"/>
</dbReference>
<dbReference type="InterPro" id="IPR039657">
    <property type="entry name" value="Dimethylallyltransferase"/>
</dbReference>
<comment type="subunit">
    <text evidence="10">Monomer.</text>
</comment>
<feature type="site" description="Interaction with substrate tRNA" evidence="10">
    <location>
        <position position="105"/>
    </location>
</feature>
<evidence type="ECO:0000256" key="3">
    <source>
        <dbReference type="ARBA" id="ARBA00005842"/>
    </source>
</evidence>
<dbReference type="SUPFAM" id="SSF52540">
    <property type="entry name" value="P-loop containing nucleoside triphosphate hydrolases"/>
    <property type="match status" value="1"/>
</dbReference>
<protein>
    <recommendedName>
        <fullName evidence="10">tRNA dimethylallyltransferase</fullName>
        <ecNumber evidence="10">2.5.1.75</ecNumber>
    </recommendedName>
    <alternativeName>
        <fullName evidence="10">Dimethylallyl diphosphate:tRNA dimethylallyltransferase</fullName>
        <shortName evidence="10">DMAPP:tRNA dimethylallyltransferase</shortName>
        <shortName evidence="10">DMATase</shortName>
    </alternativeName>
    <alternativeName>
        <fullName evidence="10">Isopentenyl-diphosphate:tRNA isopentenyltransferase</fullName>
        <shortName evidence="10">IPP transferase</shortName>
        <shortName evidence="10">IPPT</shortName>
        <shortName evidence="10">IPTase</shortName>
    </alternativeName>
</protein>
<evidence type="ECO:0000313" key="15">
    <source>
        <dbReference type="Proteomes" id="UP000176893"/>
    </source>
</evidence>
<dbReference type="PANTHER" id="PTHR11088">
    <property type="entry name" value="TRNA DIMETHYLALLYLTRANSFERASE"/>
    <property type="match status" value="1"/>
</dbReference>
<dbReference type="AlphaFoldDB" id="A0A1F8EBJ6"/>
<evidence type="ECO:0000256" key="6">
    <source>
        <dbReference type="ARBA" id="ARBA00022741"/>
    </source>
</evidence>
<evidence type="ECO:0000256" key="7">
    <source>
        <dbReference type="ARBA" id="ARBA00022840"/>
    </source>
</evidence>
<feature type="region of interest" description="Interaction with substrate tRNA" evidence="10">
    <location>
        <begin position="39"/>
        <end position="42"/>
    </location>
</feature>
<evidence type="ECO:0000256" key="11">
    <source>
        <dbReference type="RuleBase" id="RU003783"/>
    </source>
</evidence>
<evidence type="ECO:0000256" key="13">
    <source>
        <dbReference type="RuleBase" id="RU003785"/>
    </source>
</evidence>
<organism evidence="14 15">
    <name type="scientific">Candidatus Yanofskybacteria bacterium RIFCSPHIGHO2_01_FULL_41_26</name>
    <dbReference type="NCBI Taxonomy" id="1802661"/>
    <lineage>
        <taxon>Bacteria</taxon>
        <taxon>Candidatus Yanofskyibacteriota</taxon>
    </lineage>
</organism>
<dbReference type="EC" id="2.5.1.75" evidence="10"/>